<dbReference type="GO" id="GO:0016757">
    <property type="term" value="F:glycosyltransferase activity"/>
    <property type="evidence" value="ECO:0007669"/>
    <property type="project" value="InterPro"/>
</dbReference>
<feature type="domain" description="Glycosyl transferase family 1" evidence="1">
    <location>
        <begin position="150"/>
        <end position="280"/>
    </location>
</feature>
<name>A0A6M3M6K4_9ZZZZ</name>
<dbReference type="AlphaFoldDB" id="A0A6M3M6K4"/>
<dbReference type="SUPFAM" id="SSF53756">
    <property type="entry name" value="UDP-Glycosyltransferase/glycogen phosphorylase"/>
    <property type="match status" value="1"/>
</dbReference>
<organism evidence="2">
    <name type="scientific">viral metagenome</name>
    <dbReference type="NCBI Taxonomy" id="1070528"/>
    <lineage>
        <taxon>unclassified sequences</taxon>
        <taxon>metagenomes</taxon>
        <taxon>organismal metagenomes</taxon>
    </lineage>
</organism>
<dbReference type="Pfam" id="PF00534">
    <property type="entry name" value="Glycos_transf_1"/>
    <property type="match status" value="1"/>
</dbReference>
<gene>
    <name evidence="2" type="ORF">MM171A00458_0023</name>
</gene>
<protein>
    <submittedName>
        <fullName evidence="2">Putative glycosyltransferase</fullName>
    </submittedName>
</protein>
<dbReference type="InterPro" id="IPR001296">
    <property type="entry name" value="Glyco_trans_1"/>
</dbReference>
<dbReference type="Gene3D" id="3.40.50.2000">
    <property type="entry name" value="Glycogen Phosphorylase B"/>
    <property type="match status" value="1"/>
</dbReference>
<accession>A0A6M3M6K4</accession>
<keyword evidence="2" id="KW-0808">Transferase</keyword>
<sequence length="358" mass="41580">MKIAFFTRNANFAGELLEELGAHHTVRQWRHVNDAESLNWVNIMGYLDWCDLAFFEFVQRPLPAVTRLQLKPACPIVARGHSLDIIGNHDQIDWRRVSGLIIPPTQMKRVNLMRKTWAAAHPGQYQPPLPEKILQRYVGVNLEKVPPAVDRDPGYNIILHATVIYDVKRVYLALQCFYDLLQRNPLKPWHLTIIGQWRGGYQWPARSTYVLCVDELIDDLGIPPDRLTIIKDNLPWADWIDLLHQQDIYWCLSYRESFGVSIAEAAASGVYPLVNHYYGAELVWPERNLCRSPSELVRKTIQWGNRPSVLLGVEGNPLPGRKIQLRENIRMHVEKYDSRVINREIRKFCEQILEEFSS</sequence>
<evidence type="ECO:0000313" key="2">
    <source>
        <dbReference type="EMBL" id="QJB00439.1"/>
    </source>
</evidence>
<proteinExistence type="predicted"/>
<reference evidence="2" key="1">
    <citation type="submission" date="2020-03" db="EMBL/GenBank/DDBJ databases">
        <title>The deep terrestrial virosphere.</title>
        <authorList>
            <person name="Holmfeldt K."/>
            <person name="Nilsson E."/>
            <person name="Simone D."/>
            <person name="Lopez-Fernandez M."/>
            <person name="Wu X."/>
            <person name="de Brujin I."/>
            <person name="Lundin D."/>
            <person name="Andersson A."/>
            <person name="Bertilsson S."/>
            <person name="Dopson M."/>
        </authorList>
    </citation>
    <scope>NUCLEOTIDE SEQUENCE</scope>
    <source>
        <strain evidence="2">MM171A00458</strain>
    </source>
</reference>
<dbReference type="EMBL" id="MT143693">
    <property type="protein sequence ID" value="QJB00439.1"/>
    <property type="molecule type" value="Genomic_DNA"/>
</dbReference>
<evidence type="ECO:0000259" key="1">
    <source>
        <dbReference type="Pfam" id="PF00534"/>
    </source>
</evidence>